<organism evidence="1 2">
    <name type="scientific">Trichomalopsis sarcophagae</name>
    <dbReference type="NCBI Taxonomy" id="543379"/>
    <lineage>
        <taxon>Eukaryota</taxon>
        <taxon>Metazoa</taxon>
        <taxon>Ecdysozoa</taxon>
        <taxon>Arthropoda</taxon>
        <taxon>Hexapoda</taxon>
        <taxon>Insecta</taxon>
        <taxon>Pterygota</taxon>
        <taxon>Neoptera</taxon>
        <taxon>Endopterygota</taxon>
        <taxon>Hymenoptera</taxon>
        <taxon>Apocrita</taxon>
        <taxon>Proctotrupomorpha</taxon>
        <taxon>Chalcidoidea</taxon>
        <taxon>Pteromalidae</taxon>
        <taxon>Pteromalinae</taxon>
        <taxon>Trichomalopsis</taxon>
    </lineage>
</organism>
<evidence type="ECO:0000313" key="2">
    <source>
        <dbReference type="Proteomes" id="UP000215335"/>
    </source>
</evidence>
<sequence>MRAHTVGVYPADEIPMTWVKLCGFVFNTQSHKRPSKKYDPTDFHWIPSTAPVIHWSHWSRHFVYKSKVEVLSR</sequence>
<accession>A0A232FKC6</accession>
<keyword evidence="2" id="KW-1185">Reference proteome</keyword>
<comment type="caution">
    <text evidence="1">The sequence shown here is derived from an EMBL/GenBank/DDBJ whole genome shotgun (WGS) entry which is preliminary data.</text>
</comment>
<evidence type="ECO:0000313" key="1">
    <source>
        <dbReference type="EMBL" id="OXU31206.1"/>
    </source>
</evidence>
<reference evidence="1 2" key="1">
    <citation type="journal article" date="2017" name="Curr. Biol.">
        <title>The Evolution of Venom by Co-option of Single-Copy Genes.</title>
        <authorList>
            <person name="Martinson E.O."/>
            <person name="Mrinalini"/>
            <person name="Kelkar Y.D."/>
            <person name="Chang C.H."/>
            <person name="Werren J.H."/>
        </authorList>
    </citation>
    <scope>NUCLEOTIDE SEQUENCE [LARGE SCALE GENOMIC DNA]</scope>
    <source>
        <strain evidence="1 2">Alberta</strain>
        <tissue evidence="1">Whole body</tissue>
    </source>
</reference>
<gene>
    <name evidence="1" type="ORF">TSAR_007780</name>
</gene>
<dbReference type="AlphaFoldDB" id="A0A232FKC6"/>
<proteinExistence type="predicted"/>
<name>A0A232FKC6_9HYME</name>
<dbReference type="Proteomes" id="UP000215335">
    <property type="component" value="Unassembled WGS sequence"/>
</dbReference>
<dbReference type="EMBL" id="NNAY01000076">
    <property type="protein sequence ID" value="OXU31206.1"/>
    <property type="molecule type" value="Genomic_DNA"/>
</dbReference>
<protein>
    <submittedName>
        <fullName evidence="1">Uncharacterized protein</fullName>
    </submittedName>
</protein>